<feature type="region of interest" description="Disordered" evidence="1">
    <location>
        <begin position="66"/>
        <end position="106"/>
    </location>
</feature>
<evidence type="ECO:0000256" key="2">
    <source>
        <dbReference type="SAM" id="Phobius"/>
    </source>
</evidence>
<dbReference type="Proteomes" id="UP000023152">
    <property type="component" value="Unassembled WGS sequence"/>
</dbReference>
<keyword evidence="4" id="KW-1185">Reference proteome</keyword>
<name>X6MGH0_RETFI</name>
<sequence>MPNFTFAIELVHQMIEQTLQHQKEFAQYFDTSVLSIMGNLEKSEAAKLRKEMSDAAENVVKTRQKMNESNGAAKQSADSNNRSGNLFQMLGKNKGQPEKSNKTTQDVDYAKAKSMEKQFQAAVSKYNMELRKFFFFFFLKKDKRGRGGVMNSCKLHSLEYVYDTLLWLCAFRYNEEYEGWKRDIVNAEYFRIESMVSVFNKLLIKRDQIHNDKKSAVSATVSIFFLLFSFIYIHVHMYTYVDLFCFVRVQLLYNDIVATVEKLNPRQELEKICQLL</sequence>
<evidence type="ECO:0000256" key="1">
    <source>
        <dbReference type="SAM" id="MobiDB-lite"/>
    </source>
</evidence>
<keyword evidence="2" id="KW-0812">Transmembrane</keyword>
<accession>X6MGH0</accession>
<feature type="transmembrane region" description="Helical" evidence="2">
    <location>
        <begin position="215"/>
        <end position="235"/>
    </location>
</feature>
<keyword evidence="2" id="KW-0472">Membrane</keyword>
<dbReference type="AlphaFoldDB" id="X6MGH0"/>
<keyword evidence="2" id="KW-1133">Transmembrane helix</keyword>
<protein>
    <submittedName>
        <fullName evidence="3">Uncharacterized protein</fullName>
    </submittedName>
</protein>
<feature type="non-terminal residue" evidence="3">
    <location>
        <position position="276"/>
    </location>
</feature>
<dbReference type="EMBL" id="ASPP01021107">
    <property type="protein sequence ID" value="ETO12756.1"/>
    <property type="molecule type" value="Genomic_DNA"/>
</dbReference>
<comment type="caution">
    <text evidence="3">The sequence shown here is derived from an EMBL/GenBank/DDBJ whole genome shotgun (WGS) entry which is preliminary data.</text>
</comment>
<organism evidence="3 4">
    <name type="scientific">Reticulomyxa filosa</name>
    <dbReference type="NCBI Taxonomy" id="46433"/>
    <lineage>
        <taxon>Eukaryota</taxon>
        <taxon>Sar</taxon>
        <taxon>Rhizaria</taxon>
        <taxon>Retaria</taxon>
        <taxon>Foraminifera</taxon>
        <taxon>Monothalamids</taxon>
        <taxon>Reticulomyxidae</taxon>
        <taxon>Reticulomyxa</taxon>
    </lineage>
</organism>
<reference evidence="3 4" key="1">
    <citation type="journal article" date="2013" name="Curr. Biol.">
        <title>The Genome of the Foraminiferan Reticulomyxa filosa.</title>
        <authorList>
            <person name="Glockner G."/>
            <person name="Hulsmann N."/>
            <person name="Schleicher M."/>
            <person name="Noegel A.A."/>
            <person name="Eichinger L."/>
            <person name="Gallinger C."/>
            <person name="Pawlowski J."/>
            <person name="Sierra R."/>
            <person name="Euteneuer U."/>
            <person name="Pillet L."/>
            <person name="Moustafa A."/>
            <person name="Platzer M."/>
            <person name="Groth M."/>
            <person name="Szafranski K."/>
            <person name="Schliwa M."/>
        </authorList>
    </citation>
    <scope>NUCLEOTIDE SEQUENCE [LARGE SCALE GENOMIC DNA]</scope>
</reference>
<gene>
    <name evidence="3" type="ORF">RFI_24619</name>
</gene>
<proteinExistence type="predicted"/>
<feature type="compositionally biased region" description="Polar residues" evidence="1">
    <location>
        <begin position="67"/>
        <end position="86"/>
    </location>
</feature>
<evidence type="ECO:0000313" key="3">
    <source>
        <dbReference type="EMBL" id="ETO12756.1"/>
    </source>
</evidence>
<evidence type="ECO:0000313" key="4">
    <source>
        <dbReference type="Proteomes" id="UP000023152"/>
    </source>
</evidence>